<dbReference type="GO" id="GO:0008270">
    <property type="term" value="F:zinc ion binding"/>
    <property type="evidence" value="ECO:0007669"/>
    <property type="project" value="UniProtKB-KW"/>
</dbReference>
<dbReference type="AlphaFoldDB" id="A0A1M3SYM0"/>
<accession>A0A1M3SYM0</accession>
<dbReference type="Proteomes" id="UP000184063">
    <property type="component" value="Unassembled WGS sequence"/>
</dbReference>
<dbReference type="PANTHER" id="PTHR46813:SF16">
    <property type="entry name" value="GATA TRANSCRIPTION FACTOR 18"/>
    <property type="match status" value="1"/>
</dbReference>
<dbReference type="SUPFAM" id="SSF57716">
    <property type="entry name" value="Glucocorticoid receptor-like (DNA-binding domain)"/>
    <property type="match status" value="1"/>
</dbReference>
<evidence type="ECO:0000313" key="10">
    <source>
        <dbReference type="Proteomes" id="UP000184063"/>
    </source>
</evidence>
<evidence type="ECO:0000256" key="6">
    <source>
        <dbReference type="ARBA" id="ARBA00023163"/>
    </source>
</evidence>
<reference evidence="10" key="1">
    <citation type="journal article" date="2017" name="Genome Biol.">
        <title>Comparative genomics reveals high biological diversity and specific adaptations in the industrially and medically important fungal genus Aspergillus.</title>
        <authorList>
            <person name="de Vries R.P."/>
            <person name="Riley R."/>
            <person name="Wiebenga A."/>
            <person name="Aguilar-Osorio G."/>
            <person name="Amillis S."/>
            <person name="Uchima C.A."/>
            <person name="Anderluh G."/>
            <person name="Asadollahi M."/>
            <person name="Askin M."/>
            <person name="Barry K."/>
            <person name="Battaglia E."/>
            <person name="Bayram O."/>
            <person name="Benocci T."/>
            <person name="Braus-Stromeyer S.A."/>
            <person name="Caldana C."/>
            <person name="Canovas D."/>
            <person name="Cerqueira G.C."/>
            <person name="Chen F."/>
            <person name="Chen W."/>
            <person name="Choi C."/>
            <person name="Clum A."/>
            <person name="Dos Santos R.A."/>
            <person name="Damasio A.R."/>
            <person name="Diallinas G."/>
            <person name="Emri T."/>
            <person name="Fekete E."/>
            <person name="Flipphi M."/>
            <person name="Freyberg S."/>
            <person name="Gallo A."/>
            <person name="Gournas C."/>
            <person name="Habgood R."/>
            <person name="Hainaut M."/>
            <person name="Harispe M.L."/>
            <person name="Henrissat B."/>
            <person name="Hilden K.S."/>
            <person name="Hope R."/>
            <person name="Hossain A."/>
            <person name="Karabika E."/>
            <person name="Karaffa L."/>
            <person name="Karanyi Z."/>
            <person name="Krasevec N."/>
            <person name="Kuo A."/>
            <person name="Kusch H."/>
            <person name="LaButti K."/>
            <person name="Lagendijk E.L."/>
            <person name="Lapidus A."/>
            <person name="Levasseur A."/>
            <person name="Lindquist E."/>
            <person name="Lipzen A."/>
            <person name="Logrieco A.F."/>
            <person name="MacCabe A."/>
            <person name="Maekelae M.R."/>
            <person name="Malavazi I."/>
            <person name="Melin P."/>
            <person name="Meyer V."/>
            <person name="Mielnichuk N."/>
            <person name="Miskei M."/>
            <person name="Molnar A.P."/>
            <person name="Mule G."/>
            <person name="Ngan C.Y."/>
            <person name="Orejas M."/>
            <person name="Orosz E."/>
            <person name="Ouedraogo J.P."/>
            <person name="Overkamp K.M."/>
            <person name="Park H.-S."/>
            <person name="Perrone G."/>
            <person name="Piumi F."/>
            <person name="Punt P.J."/>
            <person name="Ram A.F."/>
            <person name="Ramon A."/>
            <person name="Rauscher S."/>
            <person name="Record E."/>
            <person name="Riano-Pachon D.M."/>
            <person name="Robert V."/>
            <person name="Roehrig J."/>
            <person name="Ruller R."/>
            <person name="Salamov A."/>
            <person name="Salih N.S."/>
            <person name="Samson R.A."/>
            <person name="Sandor E."/>
            <person name="Sanguinetti M."/>
            <person name="Schuetze T."/>
            <person name="Sepcic K."/>
            <person name="Shelest E."/>
            <person name="Sherlock G."/>
            <person name="Sophianopoulou V."/>
            <person name="Squina F.M."/>
            <person name="Sun H."/>
            <person name="Susca A."/>
            <person name="Todd R.B."/>
            <person name="Tsang A."/>
            <person name="Unkles S.E."/>
            <person name="van de Wiele N."/>
            <person name="van Rossen-Uffink D."/>
            <person name="Oliveira J.V."/>
            <person name="Vesth T.C."/>
            <person name="Visser J."/>
            <person name="Yu J.-H."/>
            <person name="Zhou M."/>
            <person name="Andersen M.R."/>
            <person name="Archer D.B."/>
            <person name="Baker S.E."/>
            <person name="Benoit I."/>
            <person name="Brakhage A.A."/>
            <person name="Braus G.H."/>
            <person name="Fischer R."/>
            <person name="Frisvad J.C."/>
            <person name="Goldman G.H."/>
            <person name="Houbraken J."/>
            <person name="Oakley B."/>
            <person name="Pocsi I."/>
            <person name="Scazzocchio C."/>
            <person name="Seiboth B."/>
            <person name="vanKuyk P.A."/>
            <person name="Wortman J."/>
            <person name="Dyer P.S."/>
            <person name="Grigoriev I.V."/>
        </authorList>
    </citation>
    <scope>NUCLEOTIDE SEQUENCE [LARGE SCALE GENOMIC DNA]</scope>
    <source>
        <strain evidence="10">CBS 106.47</strain>
    </source>
</reference>
<keyword evidence="3" id="KW-0862">Zinc</keyword>
<feature type="non-terminal residue" evidence="9">
    <location>
        <position position="1"/>
    </location>
</feature>
<dbReference type="GO" id="GO:0006355">
    <property type="term" value="P:regulation of DNA-templated transcription"/>
    <property type="evidence" value="ECO:0007669"/>
    <property type="project" value="InterPro"/>
</dbReference>
<organism evidence="9 10">
    <name type="scientific">Aspergillus luchuensis (strain CBS 106.47)</name>
    <dbReference type="NCBI Taxonomy" id="1137211"/>
    <lineage>
        <taxon>Eukaryota</taxon>
        <taxon>Fungi</taxon>
        <taxon>Dikarya</taxon>
        <taxon>Ascomycota</taxon>
        <taxon>Pezizomycotina</taxon>
        <taxon>Eurotiomycetes</taxon>
        <taxon>Eurotiomycetidae</taxon>
        <taxon>Eurotiales</taxon>
        <taxon>Aspergillaceae</taxon>
        <taxon>Aspergillus</taxon>
        <taxon>Aspergillus subgen. Circumdati</taxon>
    </lineage>
</organism>
<keyword evidence="4" id="KW-0805">Transcription regulation</keyword>
<keyword evidence="1" id="KW-0479">Metal-binding</keyword>
<dbReference type="InterPro" id="IPR000679">
    <property type="entry name" value="Znf_GATA"/>
</dbReference>
<name>A0A1M3SYM0_ASPLC</name>
<dbReference type="EMBL" id="KV878286">
    <property type="protein sequence ID" value="OJZ79592.1"/>
    <property type="molecule type" value="Genomic_DNA"/>
</dbReference>
<evidence type="ECO:0000256" key="5">
    <source>
        <dbReference type="ARBA" id="ARBA00023125"/>
    </source>
</evidence>
<evidence type="ECO:0000256" key="2">
    <source>
        <dbReference type="ARBA" id="ARBA00022771"/>
    </source>
</evidence>
<dbReference type="Gene3D" id="3.30.50.10">
    <property type="entry name" value="Erythroid Transcription Factor GATA-1, subunit A"/>
    <property type="match status" value="1"/>
</dbReference>
<dbReference type="GO" id="GO:0043565">
    <property type="term" value="F:sequence-specific DNA binding"/>
    <property type="evidence" value="ECO:0007669"/>
    <property type="project" value="InterPro"/>
</dbReference>
<dbReference type="Pfam" id="PF00320">
    <property type="entry name" value="GATA"/>
    <property type="match status" value="1"/>
</dbReference>
<keyword evidence="2" id="KW-0863">Zinc-finger</keyword>
<keyword evidence="5" id="KW-0238">DNA-binding</keyword>
<evidence type="ECO:0000256" key="7">
    <source>
        <dbReference type="ARBA" id="ARBA00024019"/>
    </source>
</evidence>
<dbReference type="InterPro" id="IPR013088">
    <property type="entry name" value="Znf_NHR/GATA"/>
</dbReference>
<evidence type="ECO:0000259" key="8">
    <source>
        <dbReference type="SMART" id="SM00401"/>
    </source>
</evidence>
<evidence type="ECO:0000256" key="3">
    <source>
        <dbReference type="ARBA" id="ARBA00022833"/>
    </source>
</evidence>
<evidence type="ECO:0000256" key="1">
    <source>
        <dbReference type="ARBA" id="ARBA00022723"/>
    </source>
</evidence>
<feature type="domain" description="GATA-type" evidence="8">
    <location>
        <begin position="23"/>
        <end position="73"/>
    </location>
</feature>
<gene>
    <name evidence="9" type="ORF">ASPFODRAFT_54960</name>
</gene>
<protein>
    <recommendedName>
        <fullName evidence="8">GATA-type domain-containing protein</fullName>
    </recommendedName>
</protein>
<dbReference type="VEuPathDB" id="FungiDB:ASPFODRAFT_54960"/>
<dbReference type="SMART" id="SM00401">
    <property type="entry name" value="ZnF_GATA"/>
    <property type="match status" value="1"/>
</dbReference>
<dbReference type="PANTHER" id="PTHR46813">
    <property type="entry name" value="GATA TRANSCRIPTION FACTOR 18"/>
    <property type="match status" value="1"/>
</dbReference>
<evidence type="ECO:0000313" key="9">
    <source>
        <dbReference type="EMBL" id="OJZ79592.1"/>
    </source>
</evidence>
<evidence type="ECO:0000256" key="4">
    <source>
        <dbReference type="ARBA" id="ARBA00023015"/>
    </source>
</evidence>
<keyword evidence="6" id="KW-0804">Transcription</keyword>
<sequence>TPITRVEKVETMVHNRRSSTQYALQGKRCARCRNQSTLWRNGPRAARELCNVCGIKWGNERRREIKEKRRQGSQSSP</sequence>
<proteinExistence type="inferred from homology"/>
<comment type="similarity">
    <text evidence="7">Belongs to the type IV zinc-finger family. Class B subfamily.</text>
</comment>